<keyword evidence="2" id="KW-1133">Transmembrane helix</keyword>
<dbReference type="SUPFAM" id="SSF52540">
    <property type="entry name" value="P-loop containing nucleoside triphosphate hydrolases"/>
    <property type="match status" value="1"/>
</dbReference>
<dbReference type="AlphaFoldDB" id="A0A1M5RYG1"/>
<name>A0A1M5RYG1_9BACT</name>
<sequence length="165" mass="19251">MNSFIIWITGKSKTGKSTIAKKLNEFFSVKNLNSYILEGKYTLELFKDIGFEIKNIRERIRRLGILSFILADAGIIPIIPSVSPIKDERERIKNSSIFPFIEVYLKCPEEIREKRLTKLSSFTEYVNKIYVPPENPDIEIDTHIHNVEKSVKIIIEYLIINKYII</sequence>
<keyword evidence="2" id="KW-0472">Membrane</keyword>
<dbReference type="InterPro" id="IPR059117">
    <property type="entry name" value="APS_kinase_dom"/>
</dbReference>
<proteinExistence type="predicted"/>
<keyword evidence="5" id="KW-1185">Reference proteome</keyword>
<reference evidence="5" key="1">
    <citation type="submission" date="2016-11" db="EMBL/GenBank/DDBJ databases">
        <authorList>
            <person name="Varghese N."/>
            <person name="Submissions S."/>
        </authorList>
    </citation>
    <scope>NUCLEOTIDE SEQUENCE [LARGE SCALE GENOMIC DNA]</scope>
    <source>
        <strain evidence="5">DSM 15807</strain>
    </source>
</reference>
<dbReference type="Pfam" id="PF01583">
    <property type="entry name" value="APS_kinase"/>
    <property type="match status" value="1"/>
</dbReference>
<protein>
    <submittedName>
        <fullName evidence="4">Adenylylsulfate kinase</fullName>
    </submittedName>
</protein>
<feature type="domain" description="APS kinase" evidence="3">
    <location>
        <begin position="3"/>
        <end position="118"/>
    </location>
</feature>
<dbReference type="Gene3D" id="3.40.50.300">
    <property type="entry name" value="P-loop containing nucleotide triphosphate hydrolases"/>
    <property type="match status" value="1"/>
</dbReference>
<dbReference type="PANTHER" id="PTHR42700:SF1">
    <property type="entry name" value="SULFATE ADENYLYLTRANSFERASE"/>
    <property type="match status" value="1"/>
</dbReference>
<evidence type="ECO:0000256" key="2">
    <source>
        <dbReference type="SAM" id="Phobius"/>
    </source>
</evidence>
<dbReference type="RefSeq" id="WP_073072249.1">
    <property type="nucleotide sequence ID" value="NZ_FQXN01000002.1"/>
</dbReference>
<keyword evidence="2" id="KW-0812">Transmembrane</keyword>
<dbReference type="GO" id="GO:0019379">
    <property type="term" value="P:sulfate assimilation, phosphoadenylyl sulfate reduction by phosphoadenylyl-sulfate reductase (thioredoxin)"/>
    <property type="evidence" value="ECO:0007669"/>
    <property type="project" value="TreeGrafter"/>
</dbReference>
<evidence type="ECO:0000256" key="1">
    <source>
        <dbReference type="ARBA" id="ARBA00022679"/>
    </source>
</evidence>
<gene>
    <name evidence="4" type="ORF">SAMN02745199_0703</name>
</gene>
<dbReference type="GO" id="GO:0005737">
    <property type="term" value="C:cytoplasm"/>
    <property type="evidence" value="ECO:0007669"/>
    <property type="project" value="TreeGrafter"/>
</dbReference>
<keyword evidence="4" id="KW-0418">Kinase</keyword>
<dbReference type="OrthoDB" id="47680at2"/>
<accession>A0A1M5RYG1</accession>
<keyword evidence="1" id="KW-0808">Transferase</keyword>
<evidence type="ECO:0000259" key="3">
    <source>
        <dbReference type="Pfam" id="PF01583"/>
    </source>
</evidence>
<dbReference type="Proteomes" id="UP000242592">
    <property type="component" value="Unassembled WGS sequence"/>
</dbReference>
<dbReference type="InterPro" id="IPR027417">
    <property type="entry name" value="P-loop_NTPase"/>
</dbReference>
<evidence type="ECO:0000313" key="5">
    <source>
        <dbReference type="Proteomes" id="UP000242592"/>
    </source>
</evidence>
<dbReference type="EMBL" id="FQXN01000002">
    <property type="protein sequence ID" value="SHH31392.1"/>
    <property type="molecule type" value="Genomic_DNA"/>
</dbReference>
<dbReference type="STRING" id="1123380.SAMN02745199_0703"/>
<dbReference type="GO" id="GO:0016301">
    <property type="term" value="F:kinase activity"/>
    <property type="evidence" value="ECO:0007669"/>
    <property type="project" value="UniProtKB-KW"/>
</dbReference>
<organism evidence="4 5">
    <name type="scientific">Thermosipho atlanticus DSM 15807</name>
    <dbReference type="NCBI Taxonomy" id="1123380"/>
    <lineage>
        <taxon>Bacteria</taxon>
        <taxon>Thermotogati</taxon>
        <taxon>Thermotogota</taxon>
        <taxon>Thermotogae</taxon>
        <taxon>Thermotogales</taxon>
        <taxon>Fervidobacteriaceae</taxon>
        <taxon>Thermosipho</taxon>
    </lineage>
</organism>
<feature type="transmembrane region" description="Helical" evidence="2">
    <location>
        <begin position="63"/>
        <end position="82"/>
    </location>
</feature>
<dbReference type="InterPro" id="IPR050512">
    <property type="entry name" value="Sulf_AdTrans/APS_kinase"/>
</dbReference>
<dbReference type="GO" id="GO:0004781">
    <property type="term" value="F:sulfate adenylyltransferase (ATP) activity"/>
    <property type="evidence" value="ECO:0007669"/>
    <property type="project" value="TreeGrafter"/>
</dbReference>
<dbReference type="PANTHER" id="PTHR42700">
    <property type="entry name" value="SULFATE ADENYLYLTRANSFERASE"/>
    <property type="match status" value="1"/>
</dbReference>
<evidence type="ECO:0000313" key="4">
    <source>
        <dbReference type="EMBL" id="SHH31392.1"/>
    </source>
</evidence>
<dbReference type="GO" id="GO:0010134">
    <property type="term" value="P:sulfate assimilation via adenylyl sulfate reduction"/>
    <property type="evidence" value="ECO:0007669"/>
    <property type="project" value="TreeGrafter"/>
</dbReference>